<dbReference type="PANTHER" id="PTHR43316">
    <property type="entry name" value="HYDROLASE, HALOACID DELAHOGENASE-RELATED"/>
    <property type="match status" value="1"/>
</dbReference>
<dbReference type="EMBL" id="BN001305">
    <property type="protein sequence ID" value="CBF80791.1"/>
    <property type="molecule type" value="Genomic_DNA"/>
</dbReference>
<dbReference type="InterPro" id="IPR023214">
    <property type="entry name" value="HAD_sf"/>
</dbReference>
<dbReference type="SUPFAM" id="SSF56784">
    <property type="entry name" value="HAD-like"/>
    <property type="match status" value="1"/>
</dbReference>
<name>Q5AT25_EMENI</name>
<keyword evidence="1" id="KW-0378">Hydrolase</keyword>
<dbReference type="RefSeq" id="XP_681824.1">
    <property type="nucleotide sequence ID" value="XM_676732.1"/>
</dbReference>
<proteinExistence type="predicted"/>
<dbReference type="VEuPathDB" id="FungiDB:AN8555"/>
<accession>C8VES5</accession>
<keyword evidence="3" id="KW-1185">Reference proteome</keyword>
<dbReference type="Gene3D" id="3.40.50.1000">
    <property type="entry name" value="HAD superfamily/HAD-like"/>
    <property type="match status" value="1"/>
</dbReference>
<dbReference type="STRING" id="227321.Q5AT25"/>
<protein>
    <submittedName>
        <fullName evidence="2">Uncharacterized protein</fullName>
    </submittedName>
</protein>
<gene>
    <name evidence="2" type="ORF">ANIA_08555</name>
</gene>
<evidence type="ECO:0000256" key="1">
    <source>
        <dbReference type="ARBA" id="ARBA00022801"/>
    </source>
</evidence>
<dbReference type="Proteomes" id="UP000000560">
    <property type="component" value="Chromosome V"/>
</dbReference>
<dbReference type="GO" id="GO:0016791">
    <property type="term" value="F:phosphatase activity"/>
    <property type="evidence" value="ECO:0000318"/>
    <property type="project" value="GO_Central"/>
</dbReference>
<accession>Q5AT25</accession>
<dbReference type="AlphaFoldDB" id="Q5AT25"/>
<evidence type="ECO:0000313" key="3">
    <source>
        <dbReference type="Proteomes" id="UP000000560"/>
    </source>
</evidence>
<dbReference type="OrthoDB" id="2363873at2759"/>
<evidence type="ECO:0000313" key="2">
    <source>
        <dbReference type="EMBL" id="CBF80791.1"/>
    </source>
</evidence>
<sequence length="251" mass="28450">MFMLDCDREAGWTSYRWISTVRICNACPAPTHSSVPTPAPKVVIMTLRRVRERWYPTLSGLIAVDEPLASNDEVAITCEQASLILSSKNVVFDVVGTLISYDHLFQAIDDRLGDRLPEHGIKLSLLAYTWIEIAEREYTYLSMSGRYTVFADVFRALFYRMFWMAGAKECVQKLRDAGFKVWCFTAGDAKRVSGYIENEGVEMPTGDLIVGKPDLEAYRPLLERLKPEHGGRVPWFAAGHMWDVSAARRAE</sequence>
<dbReference type="HOGENOM" id="CLU_1107118_0_0_1"/>
<dbReference type="InParanoid" id="Q5AT25"/>
<dbReference type="eggNOG" id="ENOG502S2N3">
    <property type="taxonomic scope" value="Eukaryota"/>
</dbReference>
<dbReference type="PANTHER" id="PTHR43316:SF4">
    <property type="entry name" value="ACID DEHALOGENASE, PUTATIVE (AFU_ORTHOLOGUE AFUA_8G05870)-RELATED"/>
    <property type="match status" value="1"/>
</dbReference>
<reference evidence="3" key="2">
    <citation type="journal article" date="2009" name="Fungal Genet. Biol.">
        <title>The 2008 update of the Aspergillus nidulans genome annotation: a community effort.</title>
        <authorList>
            <person name="Wortman J.R."/>
            <person name="Gilsenan J.M."/>
            <person name="Joardar V."/>
            <person name="Deegan J."/>
            <person name="Clutterbuck J."/>
            <person name="Andersen M.R."/>
            <person name="Archer D."/>
            <person name="Bencina M."/>
            <person name="Braus G."/>
            <person name="Coutinho P."/>
            <person name="von Dohren H."/>
            <person name="Doonan J."/>
            <person name="Driessen A.J."/>
            <person name="Durek P."/>
            <person name="Espeso E."/>
            <person name="Fekete E."/>
            <person name="Flipphi M."/>
            <person name="Estrada C.G."/>
            <person name="Geysens S."/>
            <person name="Goldman G."/>
            <person name="de Groot P.W."/>
            <person name="Hansen K."/>
            <person name="Harris S.D."/>
            <person name="Heinekamp T."/>
            <person name="Helmstaedt K."/>
            <person name="Henrissat B."/>
            <person name="Hofmann G."/>
            <person name="Homan T."/>
            <person name="Horio T."/>
            <person name="Horiuchi H."/>
            <person name="James S."/>
            <person name="Jones M."/>
            <person name="Karaffa L."/>
            <person name="Karanyi Z."/>
            <person name="Kato M."/>
            <person name="Keller N."/>
            <person name="Kelly D.E."/>
            <person name="Kiel J.A."/>
            <person name="Kim J.M."/>
            <person name="van der Klei I.J."/>
            <person name="Klis F.M."/>
            <person name="Kovalchuk A."/>
            <person name="Krasevec N."/>
            <person name="Kubicek C.P."/>
            <person name="Liu B."/>
            <person name="Maccabe A."/>
            <person name="Meyer V."/>
            <person name="Mirabito P."/>
            <person name="Miskei M."/>
            <person name="Mos M."/>
            <person name="Mullins J."/>
            <person name="Nelson D.R."/>
            <person name="Nielsen J."/>
            <person name="Oakley B.R."/>
            <person name="Osmani S.A."/>
            <person name="Pakula T."/>
            <person name="Paszewski A."/>
            <person name="Paulsen I."/>
            <person name="Pilsyk S."/>
            <person name="Pocsi I."/>
            <person name="Punt P.J."/>
            <person name="Ram A.F."/>
            <person name="Ren Q."/>
            <person name="Robellet X."/>
            <person name="Robson G."/>
            <person name="Seiboth B."/>
            <person name="van Solingen P."/>
            <person name="Specht T."/>
            <person name="Sun J."/>
            <person name="Taheri-Talesh N."/>
            <person name="Takeshita N."/>
            <person name="Ussery D."/>
            <person name="vanKuyk P.A."/>
            <person name="Visser H."/>
            <person name="van de Vondervoort P.J."/>
            <person name="de Vries R.P."/>
            <person name="Walton J."/>
            <person name="Xiang X."/>
            <person name="Xiong Y."/>
            <person name="Zeng A.P."/>
            <person name="Brandt B.W."/>
            <person name="Cornell M.J."/>
            <person name="van den Hondel C.A."/>
            <person name="Visser J."/>
            <person name="Oliver S.G."/>
            <person name="Turner G."/>
        </authorList>
    </citation>
    <scope>GENOME REANNOTATION</scope>
    <source>
        <strain evidence="3">FGSC A4 / ATCC 38163 / CBS 112.46 / NRRL 194 / M139</strain>
    </source>
</reference>
<dbReference type="GeneID" id="2868846"/>
<dbReference type="OMA" id="VDIFGEM"/>
<dbReference type="Pfam" id="PF00702">
    <property type="entry name" value="Hydrolase"/>
    <property type="match status" value="1"/>
</dbReference>
<organism evidence="2 3">
    <name type="scientific">Emericella nidulans (strain FGSC A4 / ATCC 38163 / CBS 112.46 / NRRL 194 / M139)</name>
    <name type="common">Aspergillus nidulans</name>
    <dbReference type="NCBI Taxonomy" id="227321"/>
    <lineage>
        <taxon>Eukaryota</taxon>
        <taxon>Fungi</taxon>
        <taxon>Dikarya</taxon>
        <taxon>Ascomycota</taxon>
        <taxon>Pezizomycotina</taxon>
        <taxon>Eurotiomycetes</taxon>
        <taxon>Eurotiomycetidae</taxon>
        <taxon>Eurotiales</taxon>
        <taxon>Aspergillaceae</taxon>
        <taxon>Aspergillus</taxon>
        <taxon>Aspergillus subgen. Nidulantes</taxon>
    </lineage>
</organism>
<reference evidence="3" key="1">
    <citation type="journal article" date="2005" name="Nature">
        <title>Sequencing of Aspergillus nidulans and comparative analysis with A. fumigatus and A. oryzae.</title>
        <authorList>
            <person name="Galagan J.E."/>
            <person name="Calvo S.E."/>
            <person name="Cuomo C."/>
            <person name="Ma L.J."/>
            <person name="Wortman J.R."/>
            <person name="Batzoglou S."/>
            <person name="Lee S.I."/>
            <person name="Basturkmen M."/>
            <person name="Spevak C.C."/>
            <person name="Clutterbuck J."/>
            <person name="Kapitonov V."/>
            <person name="Jurka J."/>
            <person name="Scazzocchio C."/>
            <person name="Farman M."/>
            <person name="Butler J."/>
            <person name="Purcell S."/>
            <person name="Harris S."/>
            <person name="Braus G.H."/>
            <person name="Draht O."/>
            <person name="Busch S."/>
            <person name="D'Enfert C."/>
            <person name="Bouchier C."/>
            <person name="Goldman G.H."/>
            <person name="Bell-Pedersen D."/>
            <person name="Griffiths-Jones S."/>
            <person name="Doonan J.H."/>
            <person name="Yu J."/>
            <person name="Vienken K."/>
            <person name="Pain A."/>
            <person name="Freitag M."/>
            <person name="Selker E.U."/>
            <person name="Archer D.B."/>
            <person name="Penalva M.A."/>
            <person name="Oakley B.R."/>
            <person name="Momany M."/>
            <person name="Tanaka T."/>
            <person name="Kumagai T."/>
            <person name="Asai K."/>
            <person name="Machida M."/>
            <person name="Nierman W.C."/>
            <person name="Denning D.W."/>
            <person name="Caddick M."/>
            <person name="Hynes M."/>
            <person name="Paoletti M."/>
            <person name="Fischer R."/>
            <person name="Miller B."/>
            <person name="Dyer P."/>
            <person name="Sachs M.S."/>
            <person name="Osmani S.A."/>
            <person name="Birren B.W."/>
        </authorList>
    </citation>
    <scope>NUCLEOTIDE SEQUENCE [LARGE SCALE GENOMIC DNA]</scope>
    <source>
        <strain evidence="3">FGSC A4 / ATCC 38163 / CBS 112.46 / NRRL 194 / M139</strain>
    </source>
</reference>
<dbReference type="KEGG" id="ani:ANIA_08555"/>
<dbReference type="InterPro" id="IPR036412">
    <property type="entry name" value="HAD-like_sf"/>
</dbReference>
<dbReference type="InterPro" id="IPR051540">
    <property type="entry name" value="S-2-haloacid_dehalogenase"/>
</dbReference>